<dbReference type="AlphaFoldDB" id="A0A8H7WBH0"/>
<protein>
    <submittedName>
        <fullName evidence="2">Uncharacterized protein</fullName>
    </submittedName>
</protein>
<dbReference type="Proteomes" id="UP000664132">
    <property type="component" value="Unassembled WGS sequence"/>
</dbReference>
<dbReference type="EMBL" id="JAFJYH010000072">
    <property type="protein sequence ID" value="KAG4421049.1"/>
    <property type="molecule type" value="Genomic_DNA"/>
</dbReference>
<evidence type="ECO:0000313" key="2">
    <source>
        <dbReference type="EMBL" id="KAG4421049.1"/>
    </source>
</evidence>
<accession>A0A8H7WBH0</accession>
<evidence type="ECO:0000256" key="1">
    <source>
        <dbReference type="SAM" id="MobiDB-lite"/>
    </source>
</evidence>
<dbReference type="Gene3D" id="3.30.1370.10">
    <property type="entry name" value="K Homology domain, type 1"/>
    <property type="match status" value="1"/>
</dbReference>
<comment type="caution">
    <text evidence="2">The sequence shown here is derived from an EMBL/GenBank/DDBJ whole genome shotgun (WGS) entry which is preliminary data.</text>
</comment>
<reference evidence="2" key="1">
    <citation type="submission" date="2021-02" db="EMBL/GenBank/DDBJ databases">
        <title>Genome sequence Cadophora malorum strain M34.</title>
        <authorList>
            <person name="Stefanovic E."/>
            <person name="Vu D."/>
            <person name="Scully C."/>
            <person name="Dijksterhuis J."/>
            <person name="Roader J."/>
            <person name="Houbraken J."/>
        </authorList>
    </citation>
    <scope>NUCLEOTIDE SEQUENCE</scope>
    <source>
        <strain evidence="2">M34</strain>
    </source>
</reference>
<organism evidence="2 3">
    <name type="scientific">Cadophora malorum</name>
    <dbReference type="NCBI Taxonomy" id="108018"/>
    <lineage>
        <taxon>Eukaryota</taxon>
        <taxon>Fungi</taxon>
        <taxon>Dikarya</taxon>
        <taxon>Ascomycota</taxon>
        <taxon>Pezizomycotina</taxon>
        <taxon>Leotiomycetes</taxon>
        <taxon>Helotiales</taxon>
        <taxon>Ploettnerulaceae</taxon>
        <taxon>Cadophora</taxon>
    </lineage>
</organism>
<sequence length="232" mass="25762">MCDARVENCCNHDDPVYGVRGGVQIMHALHGFEKAVTKHDWRYGGCPGLEEVHFIVKSTLWQRGAGEIDWTVGLRPATMDVFTPVDLAVKQRLKRQIAWVNDDYGIPRTGKFAWADYKPLFRFSSLAPVSTSGNVYEGIILGAEDVTYMEEKDSGFLKDVGQRSGCSIQFAPSDPGAHVREIGFAGTEEAVVQAKECLITRLMVSSSGTDGNFGEQRQVPPNEFRFDRPEAE</sequence>
<gene>
    <name evidence="2" type="ORF">IFR04_005812</name>
</gene>
<keyword evidence="3" id="KW-1185">Reference proteome</keyword>
<dbReference type="GO" id="GO:0003723">
    <property type="term" value="F:RNA binding"/>
    <property type="evidence" value="ECO:0007669"/>
    <property type="project" value="InterPro"/>
</dbReference>
<name>A0A8H7WBH0_9HELO</name>
<evidence type="ECO:0000313" key="3">
    <source>
        <dbReference type="Proteomes" id="UP000664132"/>
    </source>
</evidence>
<feature type="region of interest" description="Disordered" evidence="1">
    <location>
        <begin position="209"/>
        <end position="232"/>
    </location>
</feature>
<dbReference type="CDD" id="cd00105">
    <property type="entry name" value="KH-I"/>
    <property type="match status" value="1"/>
</dbReference>
<proteinExistence type="predicted"/>
<dbReference type="InterPro" id="IPR036612">
    <property type="entry name" value="KH_dom_type_1_sf"/>
</dbReference>
<dbReference type="OrthoDB" id="3565000at2759"/>